<comment type="caution">
    <text evidence="2">The sequence shown here is derived from an EMBL/GenBank/DDBJ whole genome shotgun (WGS) entry which is preliminary data.</text>
</comment>
<dbReference type="NCBIfam" id="TIGR01683">
    <property type="entry name" value="thiS"/>
    <property type="match status" value="1"/>
</dbReference>
<dbReference type="InterPro" id="IPR012675">
    <property type="entry name" value="Beta-grasp_dom_sf"/>
</dbReference>
<organism evidence="2 3">
    <name type="scientific">Silvibacterium bohemicum</name>
    <dbReference type="NCBI Taxonomy" id="1577686"/>
    <lineage>
        <taxon>Bacteria</taxon>
        <taxon>Pseudomonadati</taxon>
        <taxon>Acidobacteriota</taxon>
        <taxon>Terriglobia</taxon>
        <taxon>Terriglobales</taxon>
        <taxon>Acidobacteriaceae</taxon>
        <taxon>Silvibacterium</taxon>
    </lineage>
</organism>
<evidence type="ECO:0000313" key="2">
    <source>
        <dbReference type="EMBL" id="MBB6146644.1"/>
    </source>
</evidence>
<dbReference type="Pfam" id="PF00149">
    <property type="entry name" value="Metallophos"/>
    <property type="match status" value="1"/>
</dbReference>
<sequence>MEIILNGQSRNLPDLPETATVTDLVASLGLKGDRVAVEHNGSILPRSEWARTSIHSGDKFEIVHFVGGGSPARGRSTFWLLAIVAGVLSLGQARAQHSPQPPLVGPTFSVDGIEATQPLKIVAYGDTRFTQVKDDYDTDPRVRKYLVDQIAREKPDAVFMTGDLPFNGADPADWQIFREESAPWQAEHLRIYPTLGNHDVRGGWDAGIKNFNATFPELKGYLYYSVQIGNVYLITLDCTQGYPEGSPQREWLGSQLTHLPKTANFVFFLSHMPLYNDLQSQVVATLPTPAELSLREYILSLAPKVDAKMVVVNGHIHNYERFETGKVTYLITGGGGAIPYRIAFRGPEDKYRDRSYPNYHYLVLQIHGKAADVTMYRVANPKSANFRLEVKDKFTLTAP</sequence>
<dbReference type="InterPro" id="IPR029052">
    <property type="entry name" value="Metallo-depent_PP-like"/>
</dbReference>
<gene>
    <name evidence="2" type="ORF">HNQ77_004623</name>
</gene>
<dbReference type="Proteomes" id="UP000538666">
    <property type="component" value="Unassembled WGS sequence"/>
</dbReference>
<dbReference type="AlphaFoldDB" id="A0A841K8N8"/>
<dbReference type="Gene3D" id="3.60.21.10">
    <property type="match status" value="1"/>
</dbReference>
<accession>A0A841K8N8</accession>
<feature type="domain" description="Calcineurin-like phosphoesterase" evidence="1">
    <location>
        <begin position="120"/>
        <end position="319"/>
    </location>
</feature>
<dbReference type="InterPro" id="IPR010035">
    <property type="entry name" value="Thi_S"/>
</dbReference>
<dbReference type="InterPro" id="IPR016155">
    <property type="entry name" value="Mopterin_synth/thiamin_S_b"/>
</dbReference>
<dbReference type="GO" id="GO:0016787">
    <property type="term" value="F:hydrolase activity"/>
    <property type="evidence" value="ECO:0007669"/>
    <property type="project" value="InterPro"/>
</dbReference>
<dbReference type="Gene3D" id="3.10.20.30">
    <property type="match status" value="1"/>
</dbReference>
<reference evidence="2 3" key="1">
    <citation type="submission" date="2020-08" db="EMBL/GenBank/DDBJ databases">
        <title>Genomic Encyclopedia of Type Strains, Phase IV (KMG-IV): sequencing the most valuable type-strain genomes for metagenomic binning, comparative biology and taxonomic classification.</title>
        <authorList>
            <person name="Goeker M."/>
        </authorList>
    </citation>
    <scope>NUCLEOTIDE SEQUENCE [LARGE SCALE GENOMIC DNA]</scope>
    <source>
        <strain evidence="2 3">DSM 103733</strain>
    </source>
</reference>
<keyword evidence="3" id="KW-1185">Reference proteome</keyword>
<dbReference type="SUPFAM" id="SSF54285">
    <property type="entry name" value="MoaD/ThiS"/>
    <property type="match status" value="1"/>
</dbReference>
<dbReference type="PANTHER" id="PTHR43143">
    <property type="entry name" value="METALLOPHOSPHOESTERASE, CALCINEURIN SUPERFAMILY"/>
    <property type="match status" value="1"/>
</dbReference>
<dbReference type="SUPFAM" id="SSF56300">
    <property type="entry name" value="Metallo-dependent phosphatases"/>
    <property type="match status" value="1"/>
</dbReference>
<dbReference type="InterPro" id="IPR004843">
    <property type="entry name" value="Calcineurin-like_PHP"/>
</dbReference>
<name>A0A841K8N8_9BACT</name>
<proteinExistence type="predicted"/>
<dbReference type="InterPro" id="IPR003749">
    <property type="entry name" value="ThiS/MoaD-like"/>
</dbReference>
<dbReference type="CDD" id="cd00565">
    <property type="entry name" value="Ubl_ThiS"/>
    <property type="match status" value="1"/>
</dbReference>
<evidence type="ECO:0000259" key="1">
    <source>
        <dbReference type="Pfam" id="PF00149"/>
    </source>
</evidence>
<evidence type="ECO:0000313" key="3">
    <source>
        <dbReference type="Proteomes" id="UP000538666"/>
    </source>
</evidence>
<dbReference type="RefSeq" id="WP_184085201.1">
    <property type="nucleotide sequence ID" value="NZ_JACHEK010000010.1"/>
</dbReference>
<dbReference type="EMBL" id="JACHEK010000010">
    <property type="protein sequence ID" value="MBB6146644.1"/>
    <property type="molecule type" value="Genomic_DNA"/>
</dbReference>
<dbReference type="Pfam" id="PF02597">
    <property type="entry name" value="ThiS"/>
    <property type="match status" value="1"/>
</dbReference>
<dbReference type="PANTHER" id="PTHR43143:SF1">
    <property type="entry name" value="SERINE_THREONINE-PROTEIN PHOSPHATASE CPPED1"/>
    <property type="match status" value="1"/>
</dbReference>
<protein>
    <submittedName>
        <fullName evidence="2">Thiamine biosynthesis protein ThiS</fullName>
    </submittedName>
</protein>
<dbReference type="InterPro" id="IPR051918">
    <property type="entry name" value="STPP_CPPED1"/>
</dbReference>